<evidence type="ECO:0000256" key="2">
    <source>
        <dbReference type="ARBA" id="ARBA00022670"/>
    </source>
</evidence>
<feature type="transmembrane region" description="Helical" evidence="7">
    <location>
        <begin position="40"/>
        <end position="60"/>
    </location>
</feature>
<protein>
    <submittedName>
        <fullName evidence="8">Lipoprotein signal peptidase</fullName>
        <ecNumber evidence="8">3.4.23.36</ecNumber>
    </submittedName>
</protein>
<evidence type="ECO:0000256" key="3">
    <source>
        <dbReference type="ARBA" id="ARBA00022692"/>
    </source>
</evidence>
<keyword evidence="8" id="KW-0449">Lipoprotein</keyword>
<accession>A0A3B0VD13</accession>
<dbReference type="PANTHER" id="PTHR33695">
    <property type="entry name" value="LIPOPROTEIN SIGNAL PEPTIDASE"/>
    <property type="match status" value="1"/>
</dbReference>
<dbReference type="NCBIfam" id="TIGR00077">
    <property type="entry name" value="lspA"/>
    <property type="match status" value="1"/>
</dbReference>
<dbReference type="HAMAP" id="MF_00161">
    <property type="entry name" value="LspA"/>
    <property type="match status" value="1"/>
</dbReference>
<evidence type="ECO:0000256" key="4">
    <source>
        <dbReference type="ARBA" id="ARBA00022801"/>
    </source>
</evidence>
<evidence type="ECO:0000256" key="5">
    <source>
        <dbReference type="ARBA" id="ARBA00022989"/>
    </source>
</evidence>
<sequence length="134" mass="14038">MWLSPYEAVAAVPGALNLVLWHNPGAAFGVLSTNAGTGRIFLIAITVIALVVIGLLLRTARKEGDRLTAFSLALIGGGATGNLIDRIRLGAVIDFLDLYIGSYHWPAFNVADSAITVGVVLTLAGFFLKSSGKN</sequence>
<evidence type="ECO:0000313" key="8">
    <source>
        <dbReference type="EMBL" id="VAW36137.1"/>
    </source>
</evidence>
<keyword evidence="4 8" id="KW-0378">Hydrolase</keyword>
<proteinExistence type="inferred from homology"/>
<keyword evidence="6 7" id="KW-0472">Membrane</keyword>
<dbReference type="EMBL" id="UOEZ01000037">
    <property type="protein sequence ID" value="VAW36137.1"/>
    <property type="molecule type" value="Genomic_DNA"/>
</dbReference>
<keyword evidence="2" id="KW-0645">Protease</keyword>
<dbReference type="EC" id="3.4.23.36" evidence="8"/>
<feature type="transmembrane region" description="Helical" evidence="7">
    <location>
        <begin position="104"/>
        <end position="128"/>
    </location>
</feature>
<dbReference type="Pfam" id="PF01252">
    <property type="entry name" value="Peptidase_A8"/>
    <property type="match status" value="1"/>
</dbReference>
<evidence type="ECO:0000256" key="7">
    <source>
        <dbReference type="SAM" id="Phobius"/>
    </source>
</evidence>
<dbReference type="PRINTS" id="PR00781">
    <property type="entry name" value="LIPOSIGPTASE"/>
</dbReference>
<dbReference type="GO" id="GO:0004190">
    <property type="term" value="F:aspartic-type endopeptidase activity"/>
    <property type="evidence" value="ECO:0007669"/>
    <property type="project" value="UniProtKB-EC"/>
</dbReference>
<dbReference type="AlphaFoldDB" id="A0A3B0VD13"/>
<dbReference type="InterPro" id="IPR001872">
    <property type="entry name" value="Peptidase_A8"/>
</dbReference>
<feature type="transmembrane region" description="Helical" evidence="7">
    <location>
        <begin position="67"/>
        <end position="84"/>
    </location>
</feature>
<dbReference type="GO" id="GO:0016020">
    <property type="term" value="C:membrane"/>
    <property type="evidence" value="ECO:0007669"/>
    <property type="project" value="InterPro"/>
</dbReference>
<dbReference type="PROSITE" id="PS00855">
    <property type="entry name" value="SPASE_II"/>
    <property type="match status" value="1"/>
</dbReference>
<evidence type="ECO:0000256" key="1">
    <source>
        <dbReference type="ARBA" id="ARBA00022475"/>
    </source>
</evidence>
<keyword evidence="3 7" id="KW-0812">Transmembrane</keyword>
<gene>
    <name evidence="8" type="ORF">MNBD_DELTA02-1091</name>
</gene>
<organism evidence="8">
    <name type="scientific">hydrothermal vent metagenome</name>
    <dbReference type="NCBI Taxonomy" id="652676"/>
    <lineage>
        <taxon>unclassified sequences</taxon>
        <taxon>metagenomes</taxon>
        <taxon>ecological metagenomes</taxon>
    </lineage>
</organism>
<reference evidence="8" key="1">
    <citation type="submission" date="2018-06" db="EMBL/GenBank/DDBJ databases">
        <authorList>
            <person name="Zhirakovskaya E."/>
        </authorList>
    </citation>
    <scope>NUCLEOTIDE SEQUENCE</scope>
</reference>
<keyword evidence="1" id="KW-1003">Cell membrane</keyword>
<keyword evidence="5 7" id="KW-1133">Transmembrane helix</keyword>
<dbReference type="GO" id="GO:0006508">
    <property type="term" value="P:proteolysis"/>
    <property type="evidence" value="ECO:0007669"/>
    <property type="project" value="UniProtKB-KW"/>
</dbReference>
<name>A0A3B0VD13_9ZZZZ</name>
<evidence type="ECO:0000256" key="6">
    <source>
        <dbReference type="ARBA" id="ARBA00023136"/>
    </source>
</evidence>
<dbReference type="PANTHER" id="PTHR33695:SF1">
    <property type="entry name" value="LIPOPROTEIN SIGNAL PEPTIDASE"/>
    <property type="match status" value="1"/>
</dbReference>